<dbReference type="GO" id="GO:0043709">
    <property type="term" value="P:cell adhesion involved in single-species biofilm formation"/>
    <property type="evidence" value="ECO:0007669"/>
    <property type="project" value="TreeGrafter"/>
</dbReference>
<comment type="catalytic activity">
    <reaction evidence="2">
        <text>2 GTP = 3',3'-c-di-GMP + 2 diphosphate</text>
        <dbReference type="Rhea" id="RHEA:24898"/>
        <dbReference type="ChEBI" id="CHEBI:33019"/>
        <dbReference type="ChEBI" id="CHEBI:37565"/>
        <dbReference type="ChEBI" id="CHEBI:58805"/>
        <dbReference type="EC" id="2.7.7.65"/>
    </reaction>
</comment>
<dbReference type="InterPro" id="IPR013656">
    <property type="entry name" value="PAS_4"/>
</dbReference>
<accession>A0A9W6N297</accession>
<feature type="domain" description="PAC" evidence="4">
    <location>
        <begin position="360"/>
        <end position="411"/>
    </location>
</feature>
<evidence type="ECO:0000259" key="5">
    <source>
        <dbReference type="PROSITE" id="PS50887"/>
    </source>
</evidence>
<dbReference type="SMART" id="SM00086">
    <property type="entry name" value="PAC"/>
    <property type="match status" value="2"/>
</dbReference>
<evidence type="ECO:0000313" key="7">
    <source>
        <dbReference type="Proteomes" id="UP001143364"/>
    </source>
</evidence>
<dbReference type="InterPro" id="IPR000700">
    <property type="entry name" value="PAS-assoc_C"/>
</dbReference>
<dbReference type="EC" id="2.7.7.65" evidence="1"/>
<dbReference type="Proteomes" id="UP001143364">
    <property type="component" value="Unassembled WGS sequence"/>
</dbReference>
<feature type="compositionally biased region" description="Basic and acidic residues" evidence="3">
    <location>
        <begin position="1"/>
        <end position="18"/>
    </location>
</feature>
<evidence type="ECO:0000259" key="4">
    <source>
        <dbReference type="PROSITE" id="PS50113"/>
    </source>
</evidence>
<dbReference type="Pfam" id="PF08448">
    <property type="entry name" value="PAS_4"/>
    <property type="match status" value="1"/>
</dbReference>
<evidence type="ECO:0000256" key="3">
    <source>
        <dbReference type="SAM" id="MobiDB-lite"/>
    </source>
</evidence>
<dbReference type="GO" id="GO:1902201">
    <property type="term" value="P:negative regulation of bacterial-type flagellum-dependent cell motility"/>
    <property type="evidence" value="ECO:0007669"/>
    <property type="project" value="TreeGrafter"/>
</dbReference>
<dbReference type="NCBIfam" id="TIGR00229">
    <property type="entry name" value="sensory_box"/>
    <property type="match status" value="1"/>
</dbReference>
<dbReference type="InterPro" id="IPR050469">
    <property type="entry name" value="Diguanylate_Cyclase"/>
</dbReference>
<dbReference type="NCBIfam" id="TIGR00254">
    <property type="entry name" value="GGDEF"/>
    <property type="match status" value="1"/>
</dbReference>
<dbReference type="SUPFAM" id="SSF55785">
    <property type="entry name" value="PYP-like sensor domain (PAS domain)"/>
    <property type="match status" value="3"/>
</dbReference>
<feature type="domain" description="GGDEF" evidence="5">
    <location>
        <begin position="457"/>
        <end position="590"/>
    </location>
</feature>
<dbReference type="CDD" id="cd01949">
    <property type="entry name" value="GGDEF"/>
    <property type="match status" value="1"/>
</dbReference>
<evidence type="ECO:0000313" key="6">
    <source>
        <dbReference type="EMBL" id="GLK74832.1"/>
    </source>
</evidence>
<dbReference type="PANTHER" id="PTHR45138">
    <property type="entry name" value="REGULATORY COMPONENTS OF SENSORY TRANSDUCTION SYSTEM"/>
    <property type="match status" value="1"/>
</dbReference>
<dbReference type="Gene3D" id="3.30.70.270">
    <property type="match status" value="1"/>
</dbReference>
<dbReference type="EMBL" id="BSFK01000002">
    <property type="protein sequence ID" value="GLK74832.1"/>
    <property type="molecule type" value="Genomic_DNA"/>
</dbReference>
<dbReference type="InterPro" id="IPR035965">
    <property type="entry name" value="PAS-like_dom_sf"/>
</dbReference>
<dbReference type="InterPro" id="IPR001610">
    <property type="entry name" value="PAC"/>
</dbReference>
<dbReference type="GO" id="GO:0005886">
    <property type="term" value="C:plasma membrane"/>
    <property type="evidence" value="ECO:0007669"/>
    <property type="project" value="TreeGrafter"/>
</dbReference>
<dbReference type="InterPro" id="IPR000014">
    <property type="entry name" value="PAS"/>
</dbReference>
<name>A0A9W6N297_9HYPH</name>
<dbReference type="InterPro" id="IPR043128">
    <property type="entry name" value="Rev_trsase/Diguanyl_cyclase"/>
</dbReference>
<protein>
    <recommendedName>
        <fullName evidence="1">diguanylate cyclase</fullName>
        <ecNumber evidence="1">2.7.7.65</ecNumber>
    </recommendedName>
</protein>
<dbReference type="AlphaFoldDB" id="A0A9W6N297"/>
<reference evidence="6" key="2">
    <citation type="submission" date="2023-01" db="EMBL/GenBank/DDBJ databases">
        <authorList>
            <person name="Sun Q."/>
            <person name="Evtushenko L."/>
        </authorList>
    </citation>
    <scope>NUCLEOTIDE SEQUENCE</scope>
    <source>
        <strain evidence="6">VKM B-2555</strain>
    </source>
</reference>
<dbReference type="GO" id="GO:0052621">
    <property type="term" value="F:diguanylate cyclase activity"/>
    <property type="evidence" value="ECO:0007669"/>
    <property type="project" value="UniProtKB-EC"/>
</dbReference>
<dbReference type="Pfam" id="PF00990">
    <property type="entry name" value="GGDEF"/>
    <property type="match status" value="1"/>
</dbReference>
<comment type="caution">
    <text evidence="6">The sequence shown here is derived from an EMBL/GenBank/DDBJ whole genome shotgun (WGS) entry which is preliminary data.</text>
</comment>
<proteinExistence type="predicted"/>
<keyword evidence="7" id="KW-1185">Reference proteome</keyword>
<dbReference type="InterPro" id="IPR000160">
    <property type="entry name" value="GGDEF_dom"/>
</dbReference>
<dbReference type="PROSITE" id="PS50113">
    <property type="entry name" value="PAC"/>
    <property type="match status" value="1"/>
</dbReference>
<dbReference type="CDD" id="cd00130">
    <property type="entry name" value="PAS"/>
    <property type="match status" value="1"/>
</dbReference>
<organism evidence="6 7">
    <name type="scientific">Methylopila jiangsuensis</name>
    <dbReference type="NCBI Taxonomy" id="586230"/>
    <lineage>
        <taxon>Bacteria</taxon>
        <taxon>Pseudomonadati</taxon>
        <taxon>Pseudomonadota</taxon>
        <taxon>Alphaproteobacteria</taxon>
        <taxon>Hyphomicrobiales</taxon>
        <taxon>Methylopilaceae</taxon>
        <taxon>Methylopila</taxon>
    </lineage>
</organism>
<dbReference type="SMART" id="SM00267">
    <property type="entry name" value="GGDEF"/>
    <property type="match status" value="1"/>
</dbReference>
<dbReference type="SMART" id="SM00091">
    <property type="entry name" value="PAS"/>
    <property type="match status" value="3"/>
</dbReference>
<reference evidence="6" key="1">
    <citation type="journal article" date="2014" name="Int. J. Syst. Evol. Microbiol.">
        <title>Complete genome sequence of Corynebacterium casei LMG S-19264T (=DSM 44701T), isolated from a smear-ripened cheese.</title>
        <authorList>
            <consortium name="US DOE Joint Genome Institute (JGI-PGF)"/>
            <person name="Walter F."/>
            <person name="Albersmeier A."/>
            <person name="Kalinowski J."/>
            <person name="Ruckert C."/>
        </authorList>
    </citation>
    <scope>NUCLEOTIDE SEQUENCE</scope>
    <source>
        <strain evidence="6">VKM B-2555</strain>
    </source>
</reference>
<dbReference type="PROSITE" id="PS50887">
    <property type="entry name" value="GGDEF"/>
    <property type="match status" value="1"/>
</dbReference>
<dbReference type="InterPro" id="IPR029787">
    <property type="entry name" value="Nucleotide_cyclase"/>
</dbReference>
<dbReference type="SUPFAM" id="SSF55073">
    <property type="entry name" value="Nucleotide cyclase"/>
    <property type="match status" value="1"/>
</dbReference>
<dbReference type="PANTHER" id="PTHR45138:SF9">
    <property type="entry name" value="DIGUANYLATE CYCLASE DGCM-RELATED"/>
    <property type="match status" value="1"/>
</dbReference>
<dbReference type="Gene3D" id="3.30.450.20">
    <property type="entry name" value="PAS domain"/>
    <property type="match status" value="2"/>
</dbReference>
<evidence type="ECO:0000256" key="1">
    <source>
        <dbReference type="ARBA" id="ARBA00012528"/>
    </source>
</evidence>
<gene>
    <name evidence="6" type="ORF">GCM10008171_00840</name>
</gene>
<dbReference type="Gene3D" id="2.10.70.100">
    <property type="match status" value="1"/>
</dbReference>
<dbReference type="InterPro" id="IPR013655">
    <property type="entry name" value="PAS_fold_3"/>
</dbReference>
<sequence>MPHPDEDRRDRHGADHSFPETGAAAARPQDPPPSGRRGADLVDLLQSPACVIGRSGGVRRMNAAWRAFADHGDDAGASWLRLIHPVDRYVAMSHLHALDGAGSATEIPCRLADRAGGHRWFLLSLQKRPDDACEDAALCLAFDIHAMKLREIDLERRASIQADMLDVSVDCIKLISLEGELIHMNRAGRRALGLPDDSPFGMPWLPLLPSDVWEVAESALKAAREGLSSRFPGRSRLPGQKPQHWDNMLSPILGADGAPAAILCVSREVSAEHDAYDALRQSQERLAAAVRVGGLGIWDYDILNDDLICDDVWHRIMGRDPRSPIRSVEEFRLLVHPEDVERATEVRRAAAKLVADRRDYAVTFRIVRPDGEIRWVRSVALVQSDAGEPRRAVGFVMDVTEARRGELALRDANRTLLRQKMSLTRQSLEDPLTGLPNRRHLDMVLAKLCGGEGPAGEIVCVGMADVDHFKAFNDRYGHPEGDAALRAIARALRSAARTSDFVARYGGEEFAFALNDVADPAGVLDRFLSAVAELNIPHADSPLGRLAISCGCIVRRRGEGMTPGELLKASDAALYEAKLAGRGRSVVRNAL</sequence>
<dbReference type="Pfam" id="PF08447">
    <property type="entry name" value="PAS_3"/>
    <property type="match status" value="1"/>
</dbReference>
<evidence type="ECO:0000256" key="2">
    <source>
        <dbReference type="ARBA" id="ARBA00034247"/>
    </source>
</evidence>
<dbReference type="RefSeq" id="WP_271202814.1">
    <property type="nucleotide sequence ID" value="NZ_BSFK01000002.1"/>
</dbReference>
<feature type="region of interest" description="Disordered" evidence="3">
    <location>
        <begin position="1"/>
        <end position="40"/>
    </location>
</feature>